<sequence length="465" mass="52053">MGAAFLSSWPWDNLGIFKYVNVTDVAMRRRFSSVNAVCPVRASAGFATPLEHLVLGLLMALPLAGACAAGLGSVGLAFAYVLSFDFLRAMGHCNVELFPGGLFRSLPFLRYLIYTPTYHTIHHTGKKANFCLFMPLFDRLGGTLDPESWELQRKNRAGMDEAPDFVFLAHVVDVMQSMHVPFVMRTFASTPFAVRAFLLPLWPIALLFMFMVWAWSKTFIISYYHLRGKLHQIWAVPRYGFHYFLPFAKDGINDQIELAILRAERMGVKVVSLAALNKNEALNGGGTLFVNKHPDLRVRVVHGNTLTAAVILNEIPKGTTEVFMTGATSKLGRAIALYLCRKKIRVMMMTLSTERFQKIQKEAAAEDQQYLVQVTKFQSAEQCKTWIVGKWLSPREQRNVLALIHIRHAGDLCSVLGDNAEVSTLLHQTCAADVAGPFNRSKLQNNALKRDYDAKAPPSLDPKEI</sequence>
<evidence type="ECO:0000313" key="14">
    <source>
        <dbReference type="EnsemblPlants" id="EMT05122"/>
    </source>
</evidence>
<evidence type="ECO:0000259" key="12">
    <source>
        <dbReference type="Pfam" id="PF04116"/>
    </source>
</evidence>
<keyword evidence="10" id="KW-0456">Lyase</keyword>
<dbReference type="AlphaFoldDB" id="M8BQ75"/>
<keyword evidence="9" id="KW-0472">Membrane</keyword>
<protein>
    <recommendedName>
        <fullName evidence="4">aldehyde oxygenase (deformylating)</fullName>
        <ecNumber evidence="4">4.1.99.5</ecNumber>
    </recommendedName>
</protein>
<dbReference type="GO" id="GO:0005789">
    <property type="term" value="C:endoplasmic reticulum membrane"/>
    <property type="evidence" value="ECO:0007669"/>
    <property type="project" value="UniProtKB-SubCell"/>
</dbReference>
<keyword evidence="6" id="KW-0256">Endoplasmic reticulum</keyword>
<evidence type="ECO:0000256" key="7">
    <source>
        <dbReference type="ARBA" id="ARBA00022857"/>
    </source>
</evidence>
<evidence type="ECO:0000256" key="6">
    <source>
        <dbReference type="ARBA" id="ARBA00022824"/>
    </source>
</evidence>
<feature type="domain" description="Fatty acid hydroxylase" evidence="12">
    <location>
        <begin position="43"/>
        <end position="143"/>
    </location>
</feature>
<dbReference type="InterPro" id="IPR021940">
    <property type="entry name" value="CER1-like_C"/>
</dbReference>
<comment type="catalytic activity">
    <reaction evidence="11">
        <text>a long-chain fatty aldehyde + 2 NADPH + O2 + H(+) = a long-chain alkane + formate + 2 NADP(+) + H2O</text>
        <dbReference type="Rhea" id="RHEA:21440"/>
        <dbReference type="ChEBI" id="CHEBI:15377"/>
        <dbReference type="ChEBI" id="CHEBI:15378"/>
        <dbReference type="ChEBI" id="CHEBI:15379"/>
        <dbReference type="ChEBI" id="CHEBI:15740"/>
        <dbReference type="ChEBI" id="CHEBI:17176"/>
        <dbReference type="ChEBI" id="CHEBI:57783"/>
        <dbReference type="ChEBI" id="CHEBI:58349"/>
        <dbReference type="ChEBI" id="CHEBI:83563"/>
        <dbReference type="EC" id="4.1.99.5"/>
    </reaction>
</comment>
<dbReference type="GO" id="GO:0016491">
    <property type="term" value="F:oxidoreductase activity"/>
    <property type="evidence" value="ECO:0007669"/>
    <property type="project" value="InterPro"/>
</dbReference>
<dbReference type="PANTHER" id="PTHR11863">
    <property type="entry name" value="STEROL DESATURASE"/>
    <property type="match status" value="1"/>
</dbReference>
<evidence type="ECO:0000256" key="4">
    <source>
        <dbReference type="ARBA" id="ARBA00013146"/>
    </source>
</evidence>
<evidence type="ECO:0000256" key="5">
    <source>
        <dbReference type="ARBA" id="ARBA00022692"/>
    </source>
</evidence>
<keyword evidence="5" id="KW-0812">Transmembrane</keyword>
<evidence type="ECO:0000256" key="8">
    <source>
        <dbReference type="ARBA" id="ARBA00022989"/>
    </source>
</evidence>
<feature type="domain" description="Very-long-chain aldehyde decarbonylase CER1-like C-terminal" evidence="13">
    <location>
        <begin position="322"/>
        <end position="399"/>
    </location>
</feature>
<accession>M8BQ75</accession>
<dbReference type="EC" id="4.1.99.5" evidence="4"/>
<comment type="subunit">
    <text evidence="3">Homodimer.</text>
</comment>
<evidence type="ECO:0000259" key="13">
    <source>
        <dbReference type="Pfam" id="PF12076"/>
    </source>
</evidence>
<evidence type="ECO:0000256" key="11">
    <source>
        <dbReference type="ARBA" id="ARBA00047909"/>
    </source>
</evidence>
<reference evidence="14" key="1">
    <citation type="submission" date="2015-06" db="UniProtKB">
        <authorList>
            <consortium name="EnsemblPlants"/>
        </authorList>
    </citation>
    <scope>IDENTIFICATION</scope>
</reference>
<comment type="similarity">
    <text evidence="2">Belongs to the sterol desaturase family.</text>
</comment>
<dbReference type="GO" id="GO:0006950">
    <property type="term" value="P:response to stress"/>
    <property type="evidence" value="ECO:0007669"/>
    <property type="project" value="UniProtKB-ARBA"/>
</dbReference>
<dbReference type="InterPro" id="IPR006694">
    <property type="entry name" value="Fatty_acid_hydroxylase"/>
</dbReference>
<evidence type="ECO:0000256" key="1">
    <source>
        <dbReference type="ARBA" id="ARBA00004477"/>
    </source>
</evidence>
<dbReference type="GO" id="GO:0071771">
    <property type="term" value="F:aldehyde oxygenase (deformylating) activity"/>
    <property type="evidence" value="ECO:0007669"/>
    <property type="project" value="UniProtKB-EC"/>
</dbReference>
<dbReference type="Pfam" id="PF12076">
    <property type="entry name" value="CER1-like_C"/>
    <property type="match status" value="1"/>
</dbReference>
<comment type="subcellular location">
    <subcellularLocation>
        <location evidence="1">Endoplasmic reticulum membrane</location>
        <topology evidence="1">Multi-pass membrane protein</topology>
    </subcellularLocation>
</comment>
<name>M8BQ75_AEGTA</name>
<keyword evidence="8" id="KW-1133">Transmembrane helix</keyword>
<proteinExistence type="inferred from homology"/>
<dbReference type="InterPro" id="IPR050307">
    <property type="entry name" value="Sterol_Desaturase_Related"/>
</dbReference>
<keyword evidence="7" id="KW-0521">NADP</keyword>
<dbReference type="GO" id="GO:0005506">
    <property type="term" value="F:iron ion binding"/>
    <property type="evidence" value="ECO:0007669"/>
    <property type="project" value="InterPro"/>
</dbReference>
<evidence type="ECO:0000256" key="9">
    <source>
        <dbReference type="ARBA" id="ARBA00023136"/>
    </source>
</evidence>
<evidence type="ECO:0000256" key="2">
    <source>
        <dbReference type="ARBA" id="ARBA00009324"/>
    </source>
</evidence>
<dbReference type="Gene3D" id="3.40.50.720">
    <property type="entry name" value="NAD(P)-binding Rossmann-like Domain"/>
    <property type="match status" value="1"/>
</dbReference>
<dbReference type="Pfam" id="PF04116">
    <property type="entry name" value="FA_hydroxylase"/>
    <property type="match status" value="1"/>
</dbReference>
<dbReference type="InterPro" id="IPR036291">
    <property type="entry name" value="NAD(P)-bd_dom_sf"/>
</dbReference>
<dbReference type="EnsemblPlants" id="EMT05122">
    <property type="protein sequence ID" value="EMT05122"/>
    <property type="gene ID" value="F775_17530"/>
</dbReference>
<dbReference type="GO" id="GO:0008610">
    <property type="term" value="P:lipid biosynthetic process"/>
    <property type="evidence" value="ECO:0007669"/>
    <property type="project" value="InterPro"/>
</dbReference>
<organism evidence="14">
    <name type="scientific">Aegilops tauschii</name>
    <name type="common">Tausch's goatgrass</name>
    <name type="synonym">Aegilops squarrosa</name>
    <dbReference type="NCBI Taxonomy" id="37682"/>
    <lineage>
        <taxon>Eukaryota</taxon>
        <taxon>Viridiplantae</taxon>
        <taxon>Streptophyta</taxon>
        <taxon>Embryophyta</taxon>
        <taxon>Tracheophyta</taxon>
        <taxon>Spermatophyta</taxon>
        <taxon>Magnoliopsida</taxon>
        <taxon>Liliopsida</taxon>
        <taxon>Poales</taxon>
        <taxon>Poaceae</taxon>
        <taxon>BOP clade</taxon>
        <taxon>Pooideae</taxon>
        <taxon>Triticodae</taxon>
        <taxon>Triticeae</taxon>
        <taxon>Triticinae</taxon>
        <taxon>Aegilops</taxon>
    </lineage>
</organism>
<evidence type="ECO:0000256" key="3">
    <source>
        <dbReference type="ARBA" id="ARBA00011738"/>
    </source>
</evidence>
<dbReference type="SUPFAM" id="SSF51735">
    <property type="entry name" value="NAD(P)-binding Rossmann-fold domains"/>
    <property type="match status" value="1"/>
</dbReference>
<evidence type="ECO:0000256" key="10">
    <source>
        <dbReference type="ARBA" id="ARBA00023239"/>
    </source>
</evidence>